<feature type="compositionally biased region" description="Basic and acidic residues" evidence="2">
    <location>
        <begin position="1057"/>
        <end position="1071"/>
    </location>
</feature>
<feature type="region of interest" description="Disordered" evidence="2">
    <location>
        <begin position="1"/>
        <end position="22"/>
    </location>
</feature>
<dbReference type="SUPFAM" id="SSF48371">
    <property type="entry name" value="ARM repeat"/>
    <property type="match status" value="2"/>
</dbReference>
<comment type="similarity">
    <text evidence="1">Belongs to the RRP12 family.</text>
</comment>
<feature type="domain" description="RRP12 HEAT" evidence="3">
    <location>
        <begin position="367"/>
        <end position="662"/>
    </location>
</feature>
<sequence length="1145" mass="126448">MKSPNNSESTMEDDSEPQQLLTPDSDICQQLLTRYSKSSAAQHRHLCATAAATRSIILSESLPLSPLSYFAATIHAISDTSKKLDAYAIAALSSFLSLVLPLVPAKAIGKDTARDAVEVLVELVGKPSVGGSAPSVRAVVRSVGILLGFCDLEEWKEVILGFEMLVKFSIDRRPKVRKCAQDCVVNVSKVFESSSVKHKASKHVLSLFKSCMKTVGDLSAAKSLNGSKDTLPKAEQLEVLHMLNLLKHLLPYLSAKVKLEALSELLKLVTSRFSTLTRHIFDVMKTMLESIKGDDIVPEVDRLVNLLASYVSRRQNPSDTILSAAYLLKISMNNLHVVESITRNNHLSLVFRSLGGLLTSEGITASHASDYLKELIDLHIDVRNIVTNEGQLVENEDASKVDSSVKSICAVIGNLLSASDEVPSEHILAVVSVLFLKLGDVSHSYMKDITYRLANFMTSACDAEKLQECIGAAVIAMGPEKLLDLLPISLNAEDLTCSNIWLIPILKKYITGASLGFFIEHVVPLAESFARASHKVKKSVFQQDLQAHAHDLWGLLPAFCRNPVNMHKNIKSLVKLLIPFVKEDSFMIENIAISLQELVNQNKGVVLGLDKGPGEFEKHPMMDGAIIPEAKIFGRQPAYSVKTAEKNLRALTSCSEKLLRALTDALFTVPHDKHIHLKVAIGCLASIAESSITEKIFISLLKKLQLADVSGDCEELISHGDDSASKEENALNTTDKDANRCIMLELAYAIAEGANKDIIEQMFNLIKQTFQEADEIGHSEAYLTLNKILEKHPWFCSSRFNELMELLVGLKLPVDLISLRSRFSCYQTLLIYAIKTLDDEDKHTFIILNEIIVTLKNPDEVIRKAAYDIILGVGSDLQCSSSSTPDGPYYKLINMIMGYLSGSSPHIRSGAVSALSVLVHNDVNLCLSVPDLLPSVLELTHSKAIEVIKAVLGFVKVLVLTIQVKDLQTFLAEIVNKVLPWSSVSRHHFRSKVTVILEIMMRKCGSAAVKSLVPDKYKTYLQEVLENRRGKSRESNNADVEPKLSESSVAGQRKRKQDSDNSSKIEYFAERRRQKREGKLKGNANNTYDRRLHAGSGNGATAPLSGKMKIERKNANRRSEAQRHRSTRAKNSSKHGDPSSKRQKR</sequence>
<protein>
    <submittedName>
        <fullName evidence="5">NUC173 domain-containing protein</fullName>
    </submittedName>
</protein>
<dbReference type="Pfam" id="PF08161">
    <property type="entry name" value="RRP12_HEAT"/>
    <property type="match status" value="1"/>
</dbReference>
<dbReference type="InterPro" id="IPR057860">
    <property type="entry name" value="HEAT_RRP12_N"/>
</dbReference>
<feature type="compositionally biased region" description="Basic and acidic residues" evidence="2">
    <location>
        <begin position="1027"/>
        <end position="1044"/>
    </location>
</feature>
<feature type="compositionally biased region" description="Basic and acidic residues" evidence="2">
    <location>
        <begin position="1134"/>
        <end position="1145"/>
    </location>
</feature>
<accession>A0AAD8MTQ2</accession>
<dbReference type="Pfam" id="PF25772">
    <property type="entry name" value="HEAT_RRP12_N"/>
    <property type="match status" value="1"/>
</dbReference>
<dbReference type="Proteomes" id="UP001237642">
    <property type="component" value="Unassembled WGS sequence"/>
</dbReference>
<keyword evidence="6" id="KW-1185">Reference proteome</keyword>
<reference evidence="5" key="1">
    <citation type="submission" date="2023-02" db="EMBL/GenBank/DDBJ databases">
        <title>Genome of toxic invasive species Heracleum sosnowskyi carries increased number of genes despite the absence of recent whole-genome duplications.</title>
        <authorList>
            <person name="Schelkunov M."/>
            <person name="Shtratnikova V."/>
            <person name="Makarenko M."/>
            <person name="Klepikova A."/>
            <person name="Omelchenko D."/>
            <person name="Novikova G."/>
            <person name="Obukhova E."/>
            <person name="Bogdanov V."/>
            <person name="Penin A."/>
            <person name="Logacheva M."/>
        </authorList>
    </citation>
    <scope>NUCLEOTIDE SEQUENCE</scope>
    <source>
        <strain evidence="5">Hsosn_3</strain>
        <tissue evidence="5">Leaf</tissue>
    </source>
</reference>
<organism evidence="5 6">
    <name type="scientific">Heracleum sosnowskyi</name>
    <dbReference type="NCBI Taxonomy" id="360622"/>
    <lineage>
        <taxon>Eukaryota</taxon>
        <taxon>Viridiplantae</taxon>
        <taxon>Streptophyta</taxon>
        <taxon>Embryophyta</taxon>
        <taxon>Tracheophyta</taxon>
        <taxon>Spermatophyta</taxon>
        <taxon>Magnoliopsida</taxon>
        <taxon>eudicotyledons</taxon>
        <taxon>Gunneridae</taxon>
        <taxon>Pentapetalae</taxon>
        <taxon>asterids</taxon>
        <taxon>campanulids</taxon>
        <taxon>Apiales</taxon>
        <taxon>Apiaceae</taxon>
        <taxon>Apioideae</taxon>
        <taxon>apioid superclade</taxon>
        <taxon>Tordylieae</taxon>
        <taxon>Tordyliinae</taxon>
        <taxon>Heracleum</taxon>
    </lineage>
</organism>
<comment type="caution">
    <text evidence="5">The sequence shown here is derived from an EMBL/GenBank/DDBJ whole genome shotgun (WGS) entry which is preliminary data.</text>
</comment>
<gene>
    <name evidence="5" type="ORF">POM88_022352</name>
</gene>
<dbReference type="InterPro" id="IPR016024">
    <property type="entry name" value="ARM-type_fold"/>
</dbReference>
<evidence type="ECO:0000256" key="2">
    <source>
        <dbReference type="SAM" id="MobiDB-lite"/>
    </source>
</evidence>
<evidence type="ECO:0000313" key="6">
    <source>
        <dbReference type="Proteomes" id="UP001237642"/>
    </source>
</evidence>
<feature type="domain" description="RRP12 N-terminal HEAT" evidence="4">
    <location>
        <begin position="14"/>
        <end position="292"/>
    </location>
</feature>
<dbReference type="InterPro" id="IPR011989">
    <property type="entry name" value="ARM-like"/>
</dbReference>
<dbReference type="Gene3D" id="1.25.10.10">
    <property type="entry name" value="Leucine-rich Repeat Variant"/>
    <property type="match status" value="2"/>
</dbReference>
<evidence type="ECO:0000259" key="4">
    <source>
        <dbReference type="Pfam" id="PF25772"/>
    </source>
</evidence>
<dbReference type="InterPro" id="IPR012978">
    <property type="entry name" value="HEAT_RRP12"/>
</dbReference>
<dbReference type="PANTHER" id="PTHR48412">
    <property type="entry name" value="ARM REPEAT SUPERFAMILY PROTEIN"/>
    <property type="match status" value="1"/>
</dbReference>
<proteinExistence type="inferred from homology"/>
<evidence type="ECO:0000259" key="3">
    <source>
        <dbReference type="Pfam" id="PF08161"/>
    </source>
</evidence>
<feature type="compositionally biased region" description="Basic and acidic residues" evidence="2">
    <location>
        <begin position="1108"/>
        <end position="1123"/>
    </location>
</feature>
<reference evidence="5" key="2">
    <citation type="submission" date="2023-05" db="EMBL/GenBank/DDBJ databases">
        <authorList>
            <person name="Schelkunov M.I."/>
        </authorList>
    </citation>
    <scope>NUCLEOTIDE SEQUENCE</scope>
    <source>
        <strain evidence="5">Hsosn_3</strain>
        <tissue evidence="5">Leaf</tissue>
    </source>
</reference>
<dbReference type="PANTHER" id="PTHR48412:SF1">
    <property type="entry name" value="ARM REPEAT SUPERFAMILY PROTEIN"/>
    <property type="match status" value="1"/>
</dbReference>
<dbReference type="AlphaFoldDB" id="A0AAD8MTQ2"/>
<dbReference type="EMBL" id="JAUIZM010000005">
    <property type="protein sequence ID" value="KAK1384617.1"/>
    <property type="molecule type" value="Genomic_DNA"/>
</dbReference>
<feature type="compositionally biased region" description="Basic residues" evidence="2">
    <location>
        <begin position="1124"/>
        <end position="1133"/>
    </location>
</feature>
<name>A0AAD8MTQ2_9APIA</name>
<feature type="region of interest" description="Disordered" evidence="2">
    <location>
        <begin position="1027"/>
        <end position="1145"/>
    </location>
</feature>
<evidence type="ECO:0000256" key="1">
    <source>
        <dbReference type="ARBA" id="ARBA00007690"/>
    </source>
</evidence>
<evidence type="ECO:0000313" key="5">
    <source>
        <dbReference type="EMBL" id="KAK1384617.1"/>
    </source>
</evidence>